<accession>A0A9D9IY24</accession>
<name>A0A9D9IY24_9BACT</name>
<dbReference type="AlphaFoldDB" id="A0A9D9IY24"/>
<dbReference type="PANTHER" id="PTHR30097:SF4">
    <property type="entry name" value="SLR6042 PROTEIN"/>
    <property type="match status" value="1"/>
</dbReference>
<gene>
    <name evidence="6" type="ORF">IAB76_04095</name>
</gene>
<evidence type="ECO:0000256" key="2">
    <source>
        <dbReference type="ARBA" id="ARBA00022448"/>
    </source>
</evidence>
<comment type="caution">
    <text evidence="6">The sequence shown here is derived from an EMBL/GenBank/DDBJ whole genome shotgun (WGS) entry which is preliminary data.</text>
</comment>
<reference evidence="6" key="1">
    <citation type="submission" date="2020-10" db="EMBL/GenBank/DDBJ databases">
        <authorList>
            <person name="Gilroy R."/>
        </authorList>
    </citation>
    <scope>NUCLEOTIDE SEQUENCE</scope>
    <source>
        <strain evidence="6">B3-1481</strain>
    </source>
</reference>
<dbReference type="Proteomes" id="UP000823769">
    <property type="component" value="Unassembled WGS sequence"/>
</dbReference>
<feature type="chain" id="PRO_5039177696" evidence="4">
    <location>
        <begin position="21"/>
        <end position="386"/>
    </location>
</feature>
<keyword evidence="2" id="KW-0813">Transport</keyword>
<evidence type="ECO:0000256" key="3">
    <source>
        <dbReference type="SAM" id="MobiDB-lite"/>
    </source>
</evidence>
<dbReference type="NCBIfam" id="TIGR01730">
    <property type="entry name" value="RND_mfp"/>
    <property type="match status" value="1"/>
</dbReference>
<dbReference type="InterPro" id="IPR051909">
    <property type="entry name" value="MFP_Cation_Efflux"/>
</dbReference>
<dbReference type="GO" id="GO:0060003">
    <property type="term" value="P:copper ion export"/>
    <property type="evidence" value="ECO:0007669"/>
    <property type="project" value="TreeGrafter"/>
</dbReference>
<dbReference type="PANTHER" id="PTHR30097">
    <property type="entry name" value="CATION EFFLUX SYSTEM PROTEIN CUSB"/>
    <property type="match status" value="1"/>
</dbReference>
<dbReference type="FunFam" id="2.40.420.20:FF:000006">
    <property type="entry name" value="RND family efflux transporter MFP subunit"/>
    <property type="match status" value="1"/>
</dbReference>
<evidence type="ECO:0000256" key="1">
    <source>
        <dbReference type="ARBA" id="ARBA00009477"/>
    </source>
</evidence>
<dbReference type="EMBL" id="JADILW010000062">
    <property type="protein sequence ID" value="MBO8480276.1"/>
    <property type="molecule type" value="Genomic_DNA"/>
</dbReference>
<sequence>MKKKYLILAALSLLATTACQDKTEDHDHDHEAEAAAEAHAHEGEAAHGEIVLSPERAKEAGVEVATINPGRFSAAVRTSGVLSPAGSGSATIASRTAGILAWSGGTPVPGQRVGEKEVMARISAGGMGEGDAVTRAAIAYEAAKTEYDRARALLEDKIISQREFTAIEADYRTALNAYQGSTADGAADGVAVSSPLSGYIVDVLKNEGDYVAAGEAIATVSADSRLRLVADLPEKYAGLRNSISGANFRLMYDDATLSLSGSEGRPVSVGRSVTAGTAYIPVTFEFSNRDGLMPGSYVEVWLLTESRDGVIAVPETALTEEQGEYFVYVQLDAECYKKVPVTVGGRNGVNVEILSGLAGGENVVVKGAYQVRLSSASVIPGHTHNH</sequence>
<dbReference type="Gene3D" id="2.40.50.100">
    <property type="match status" value="1"/>
</dbReference>
<dbReference type="PROSITE" id="PS51257">
    <property type="entry name" value="PROKAR_LIPOPROTEIN"/>
    <property type="match status" value="1"/>
</dbReference>
<reference evidence="6" key="2">
    <citation type="journal article" date="2021" name="PeerJ">
        <title>Extensive microbial diversity within the chicken gut microbiome revealed by metagenomics and culture.</title>
        <authorList>
            <person name="Gilroy R."/>
            <person name="Ravi A."/>
            <person name="Getino M."/>
            <person name="Pursley I."/>
            <person name="Horton D.L."/>
            <person name="Alikhan N.F."/>
            <person name="Baker D."/>
            <person name="Gharbi K."/>
            <person name="Hall N."/>
            <person name="Watson M."/>
            <person name="Adriaenssens E.M."/>
            <person name="Foster-Nyarko E."/>
            <person name="Jarju S."/>
            <person name="Secka A."/>
            <person name="Antonio M."/>
            <person name="Oren A."/>
            <person name="Chaudhuri R.R."/>
            <person name="La Ragione R."/>
            <person name="Hildebrand F."/>
            <person name="Pallen M.J."/>
        </authorList>
    </citation>
    <scope>NUCLEOTIDE SEQUENCE</scope>
    <source>
        <strain evidence="6">B3-1481</strain>
    </source>
</reference>
<keyword evidence="4" id="KW-0732">Signal</keyword>
<dbReference type="Pfam" id="PF25975">
    <property type="entry name" value="CzcB_C"/>
    <property type="match status" value="1"/>
</dbReference>
<organism evidence="6 7">
    <name type="scientific">Candidatus Cryptobacteroides avistercoris</name>
    <dbReference type="NCBI Taxonomy" id="2840758"/>
    <lineage>
        <taxon>Bacteria</taxon>
        <taxon>Pseudomonadati</taxon>
        <taxon>Bacteroidota</taxon>
        <taxon>Bacteroidia</taxon>
        <taxon>Bacteroidales</taxon>
        <taxon>Candidatus Cryptobacteroides</taxon>
    </lineage>
</organism>
<feature type="region of interest" description="Disordered" evidence="3">
    <location>
        <begin position="22"/>
        <end position="46"/>
    </location>
</feature>
<evidence type="ECO:0000259" key="5">
    <source>
        <dbReference type="Pfam" id="PF25975"/>
    </source>
</evidence>
<dbReference type="Gene3D" id="1.10.287.470">
    <property type="entry name" value="Helix hairpin bin"/>
    <property type="match status" value="1"/>
</dbReference>
<feature type="signal peptide" evidence="4">
    <location>
        <begin position="1"/>
        <end position="20"/>
    </location>
</feature>
<evidence type="ECO:0000313" key="7">
    <source>
        <dbReference type="Proteomes" id="UP000823769"/>
    </source>
</evidence>
<dbReference type="InterPro" id="IPR006143">
    <property type="entry name" value="RND_pump_MFP"/>
</dbReference>
<evidence type="ECO:0000256" key="4">
    <source>
        <dbReference type="SAM" id="SignalP"/>
    </source>
</evidence>
<comment type="similarity">
    <text evidence="1">Belongs to the membrane fusion protein (MFP) (TC 8.A.1) family.</text>
</comment>
<proteinExistence type="inferred from homology"/>
<protein>
    <submittedName>
        <fullName evidence="6">Efflux RND transporter periplasmic adaptor subunit</fullName>
    </submittedName>
</protein>
<feature type="domain" description="CzcB-like C-terminal circularly permuted SH3-like" evidence="5">
    <location>
        <begin position="311"/>
        <end position="371"/>
    </location>
</feature>
<dbReference type="InterPro" id="IPR058649">
    <property type="entry name" value="CzcB_C"/>
</dbReference>
<dbReference type="GO" id="GO:0015679">
    <property type="term" value="P:plasma membrane copper ion transport"/>
    <property type="evidence" value="ECO:0007669"/>
    <property type="project" value="TreeGrafter"/>
</dbReference>
<dbReference type="SUPFAM" id="SSF111369">
    <property type="entry name" value="HlyD-like secretion proteins"/>
    <property type="match status" value="1"/>
</dbReference>
<dbReference type="GO" id="GO:0016020">
    <property type="term" value="C:membrane"/>
    <property type="evidence" value="ECO:0007669"/>
    <property type="project" value="InterPro"/>
</dbReference>
<dbReference type="GO" id="GO:0030313">
    <property type="term" value="C:cell envelope"/>
    <property type="evidence" value="ECO:0007669"/>
    <property type="project" value="TreeGrafter"/>
</dbReference>
<dbReference type="GO" id="GO:0022857">
    <property type="term" value="F:transmembrane transporter activity"/>
    <property type="evidence" value="ECO:0007669"/>
    <property type="project" value="InterPro"/>
</dbReference>
<dbReference type="Gene3D" id="2.40.420.20">
    <property type="match status" value="1"/>
</dbReference>
<evidence type="ECO:0000313" key="6">
    <source>
        <dbReference type="EMBL" id="MBO8480276.1"/>
    </source>
</evidence>